<dbReference type="Pfam" id="PF07679">
    <property type="entry name" value="I-set"/>
    <property type="match status" value="3"/>
</dbReference>
<reference evidence="7" key="1">
    <citation type="submission" date="2022-11" db="UniProtKB">
        <authorList>
            <consortium name="WormBaseParasite"/>
        </authorList>
    </citation>
    <scope>IDENTIFICATION</scope>
</reference>
<dbReference type="InterPro" id="IPR013783">
    <property type="entry name" value="Ig-like_fold"/>
</dbReference>
<evidence type="ECO:0000256" key="3">
    <source>
        <dbReference type="ARBA" id="ARBA00022553"/>
    </source>
</evidence>
<dbReference type="InterPro" id="IPR036179">
    <property type="entry name" value="Ig-like_dom_sf"/>
</dbReference>
<evidence type="ECO:0000313" key="6">
    <source>
        <dbReference type="Proteomes" id="UP000887565"/>
    </source>
</evidence>
<evidence type="ECO:0000313" key="7">
    <source>
        <dbReference type="WBParaSite" id="nRc.2.0.1.t48142-RA"/>
    </source>
</evidence>
<accession>A0A915LBC3</accession>
<dbReference type="Proteomes" id="UP000887565">
    <property type="component" value="Unplaced"/>
</dbReference>
<feature type="domain" description="Immunoglobulin" evidence="5">
    <location>
        <begin position="168"/>
        <end position="247"/>
    </location>
</feature>
<protein>
    <submittedName>
        <fullName evidence="7">Immunoglobulin subtype domain-containing protein</fullName>
    </submittedName>
</protein>
<organism evidence="6 7">
    <name type="scientific">Romanomermis culicivorax</name>
    <name type="common">Nematode worm</name>
    <dbReference type="NCBI Taxonomy" id="13658"/>
    <lineage>
        <taxon>Eukaryota</taxon>
        <taxon>Metazoa</taxon>
        <taxon>Ecdysozoa</taxon>
        <taxon>Nematoda</taxon>
        <taxon>Enoplea</taxon>
        <taxon>Dorylaimia</taxon>
        <taxon>Mermithida</taxon>
        <taxon>Mermithoidea</taxon>
        <taxon>Mermithidae</taxon>
        <taxon>Romanomermis</taxon>
    </lineage>
</organism>
<dbReference type="AlphaFoldDB" id="A0A915LBC3"/>
<comment type="subcellular location">
    <subcellularLocation>
        <location evidence="1">Cytoplasm</location>
    </subcellularLocation>
</comment>
<dbReference type="PANTHER" id="PTHR35971">
    <property type="entry name" value="SI:DKEY-31G6.6"/>
    <property type="match status" value="1"/>
</dbReference>
<dbReference type="SMART" id="SM00409">
    <property type="entry name" value="IG"/>
    <property type="match status" value="2"/>
</dbReference>
<dbReference type="PANTHER" id="PTHR35971:SF5">
    <property type="entry name" value="OBSCURIN LIKE CYTOSKELETAL ADAPTOR 1"/>
    <property type="match status" value="1"/>
</dbReference>
<keyword evidence="2" id="KW-0963">Cytoplasm</keyword>
<dbReference type="SUPFAM" id="SSF48726">
    <property type="entry name" value="Immunoglobulin"/>
    <property type="match status" value="3"/>
</dbReference>
<dbReference type="InterPro" id="IPR013098">
    <property type="entry name" value="Ig_I-set"/>
</dbReference>
<proteinExistence type="predicted"/>
<evidence type="ECO:0000259" key="5">
    <source>
        <dbReference type="SMART" id="SM00409"/>
    </source>
</evidence>
<dbReference type="InterPro" id="IPR052385">
    <property type="entry name" value="Obscurin/Obscurin-like_Reg"/>
</dbReference>
<sequence length="280" mass="32006">MAMLSCQYEKEEHVQWLKDGLPIEQMDRIEMVNKDDQYHLIIRETEISDQAIFVAKFRTKQVAIRLIVEEKPREFVPSESPYCVAIGSTATLCCETPDESAVVWLKSDRKITQSDHYVMFDDRKKHYLIVNEVNFMDAAEYSVKIGWEKYSVTQLIVEGSLEERCAELQILRIPSGSTVTLESTISTTEQVTWFKNDAPLKSDGRVEIVRNRGFHRIIVHGAQIEDSGKYSILHQNVLIPVALVIVEETKRDTTELTAAAVKVREEAIIRQRDTSAAMIA</sequence>
<dbReference type="CDD" id="cd00096">
    <property type="entry name" value="Ig"/>
    <property type="match status" value="1"/>
</dbReference>
<dbReference type="InterPro" id="IPR003599">
    <property type="entry name" value="Ig_sub"/>
</dbReference>
<dbReference type="WBParaSite" id="nRc.2.0.1.t48142-RA">
    <property type="protein sequence ID" value="nRc.2.0.1.t48142-RA"/>
    <property type="gene ID" value="nRc.2.0.1.g48142"/>
</dbReference>
<feature type="domain" description="Immunoglobulin" evidence="5">
    <location>
        <begin position="79"/>
        <end position="158"/>
    </location>
</feature>
<keyword evidence="3" id="KW-0597">Phosphoprotein</keyword>
<evidence type="ECO:0000256" key="4">
    <source>
        <dbReference type="ARBA" id="ARBA00023157"/>
    </source>
</evidence>
<name>A0A915LBC3_ROMCU</name>
<evidence type="ECO:0000256" key="1">
    <source>
        <dbReference type="ARBA" id="ARBA00004496"/>
    </source>
</evidence>
<keyword evidence="4" id="KW-1015">Disulfide bond</keyword>
<dbReference type="Gene3D" id="2.60.40.10">
    <property type="entry name" value="Immunoglobulins"/>
    <property type="match status" value="3"/>
</dbReference>
<keyword evidence="6" id="KW-1185">Reference proteome</keyword>
<evidence type="ECO:0000256" key="2">
    <source>
        <dbReference type="ARBA" id="ARBA00022490"/>
    </source>
</evidence>
<dbReference type="GO" id="GO:0005737">
    <property type="term" value="C:cytoplasm"/>
    <property type="evidence" value="ECO:0007669"/>
    <property type="project" value="UniProtKB-SubCell"/>
</dbReference>